<evidence type="ECO:0000256" key="1">
    <source>
        <dbReference type="SAM" id="Coils"/>
    </source>
</evidence>
<feature type="transmembrane region" description="Helical" evidence="2">
    <location>
        <begin position="243"/>
        <end position="264"/>
    </location>
</feature>
<dbReference type="EMBL" id="DS113986">
    <property type="protein sequence ID" value="EAX92140.1"/>
    <property type="molecule type" value="Genomic_DNA"/>
</dbReference>
<feature type="transmembrane region" description="Helical" evidence="2">
    <location>
        <begin position="563"/>
        <end position="581"/>
    </location>
</feature>
<sequence length="620" mass="72554">MAVLSKYDIEHTLPAARDKISDETFYDIYDEVYQDLLDNMALNVDEWHMLCRQCNDEKQKFGTFEHGKVNLEKNVDKFYEYIKYSCELNEIKPLLTIRKNIAAILENSGDKAIQDQKKILETAVHDIEVLQGQHQEKKGEYDNLDNEVKQKNQLINTKTKELDTLKEECAKNKKKYKENKKLIIQKRIEQANLQYDIATLQAELEFAKEQKEKYDDRMDEPLCSNLTVFLDGYHHNRITTFRLILCSLMIFLGAVTISSTFTCVHPFGNDIESKHLILFWFLPFISASFSCAYFVFAKRFFDNDSYDTMFFLNDRRILISILNFAYIVMSIIYYFYCTKLIACFLIRTLQGIIVGFLSIIYPVSLFQIGKTKQPLYLLSFFLVSFAFGVLFCVPIKQKWPLYVVIFPGLQTILIWFINKSSFNFVNLKVDFGSDFKFHLEFLVIVLHILQPFLGPFTLWTVISRIYSDPLENVKFILPFVVGSFVFCIFLIILRMKNENTFALASILLSIPSLVFALIGVILVITHKDYYGLMIMSFSNGIGLLQLPWLPYYETLSKIRPKTFGFYWCLYWLSTSISSVIFTKMNLYNLSFVWLAFICLIIIFFSVYLTLFKYNTCNTIL</sequence>
<keyword evidence="2" id="KW-0472">Membrane</keyword>
<feature type="transmembrane region" description="Helical" evidence="2">
    <location>
        <begin position="375"/>
        <end position="393"/>
    </location>
</feature>
<evidence type="ECO:0000313" key="4">
    <source>
        <dbReference type="Proteomes" id="UP000001542"/>
    </source>
</evidence>
<dbReference type="AlphaFoldDB" id="A2FSG9"/>
<feature type="transmembrane region" description="Helical" evidence="2">
    <location>
        <begin position="587"/>
        <end position="610"/>
    </location>
</feature>
<dbReference type="OMA" id="YSCELNE"/>
<keyword evidence="1" id="KW-0175">Coiled coil</keyword>
<proteinExistence type="predicted"/>
<dbReference type="InParanoid" id="A2FSG9"/>
<feature type="transmembrane region" description="Helical" evidence="2">
    <location>
        <begin position="399"/>
        <end position="418"/>
    </location>
</feature>
<accession>A2FSG9</accession>
<reference evidence="3" key="2">
    <citation type="journal article" date="2007" name="Science">
        <title>Draft genome sequence of the sexually transmitted pathogen Trichomonas vaginalis.</title>
        <authorList>
            <person name="Carlton J.M."/>
            <person name="Hirt R.P."/>
            <person name="Silva J.C."/>
            <person name="Delcher A.L."/>
            <person name="Schatz M."/>
            <person name="Zhao Q."/>
            <person name="Wortman J.R."/>
            <person name="Bidwell S.L."/>
            <person name="Alsmark U.C.M."/>
            <person name="Besteiro S."/>
            <person name="Sicheritz-Ponten T."/>
            <person name="Noel C.J."/>
            <person name="Dacks J.B."/>
            <person name="Foster P.G."/>
            <person name="Simillion C."/>
            <person name="Van de Peer Y."/>
            <person name="Miranda-Saavedra D."/>
            <person name="Barton G.J."/>
            <person name="Westrop G.D."/>
            <person name="Mueller S."/>
            <person name="Dessi D."/>
            <person name="Fiori P.L."/>
            <person name="Ren Q."/>
            <person name="Paulsen I."/>
            <person name="Zhang H."/>
            <person name="Bastida-Corcuera F.D."/>
            <person name="Simoes-Barbosa A."/>
            <person name="Brown M.T."/>
            <person name="Hayes R.D."/>
            <person name="Mukherjee M."/>
            <person name="Okumura C.Y."/>
            <person name="Schneider R."/>
            <person name="Smith A.J."/>
            <person name="Vanacova S."/>
            <person name="Villalvazo M."/>
            <person name="Haas B.J."/>
            <person name="Pertea M."/>
            <person name="Feldblyum T.V."/>
            <person name="Utterback T.R."/>
            <person name="Shu C.L."/>
            <person name="Osoegawa K."/>
            <person name="de Jong P.J."/>
            <person name="Hrdy I."/>
            <person name="Horvathova L."/>
            <person name="Zubacova Z."/>
            <person name="Dolezal P."/>
            <person name="Malik S.B."/>
            <person name="Logsdon J.M. Jr."/>
            <person name="Henze K."/>
            <person name="Gupta A."/>
            <person name="Wang C.C."/>
            <person name="Dunne R.L."/>
            <person name="Upcroft J.A."/>
            <person name="Upcroft P."/>
            <person name="White O."/>
            <person name="Salzberg S.L."/>
            <person name="Tang P."/>
            <person name="Chiu C.-H."/>
            <person name="Lee Y.-S."/>
            <person name="Embley T.M."/>
            <person name="Coombs G.H."/>
            <person name="Mottram J.C."/>
            <person name="Tachezy J."/>
            <person name="Fraser-Liggett C.M."/>
            <person name="Johnson P.J."/>
        </authorList>
    </citation>
    <scope>NUCLEOTIDE SEQUENCE [LARGE SCALE GENOMIC DNA]</scope>
    <source>
        <strain evidence="3">G3</strain>
    </source>
</reference>
<dbReference type="KEGG" id="tva:4749849"/>
<feature type="transmembrane region" description="Helical" evidence="2">
    <location>
        <begin position="317"/>
        <end position="336"/>
    </location>
</feature>
<reference evidence="3" key="1">
    <citation type="submission" date="2006-10" db="EMBL/GenBank/DDBJ databases">
        <authorList>
            <person name="Amadeo P."/>
            <person name="Zhao Q."/>
            <person name="Wortman J."/>
            <person name="Fraser-Liggett C."/>
            <person name="Carlton J."/>
        </authorList>
    </citation>
    <scope>NUCLEOTIDE SEQUENCE</scope>
    <source>
        <strain evidence="3">G3</strain>
    </source>
</reference>
<evidence type="ECO:0000256" key="2">
    <source>
        <dbReference type="SAM" id="Phobius"/>
    </source>
</evidence>
<gene>
    <name evidence="3" type="ORF">TVAG_347230</name>
</gene>
<evidence type="ECO:0000313" key="3">
    <source>
        <dbReference type="EMBL" id="EAX92140.1"/>
    </source>
</evidence>
<name>A2FSG9_TRIV3</name>
<dbReference type="VEuPathDB" id="TrichDB:TVAG_347230"/>
<feature type="transmembrane region" description="Helical" evidence="2">
    <location>
        <begin position="276"/>
        <end position="296"/>
    </location>
</feature>
<organism evidence="3 4">
    <name type="scientific">Trichomonas vaginalis (strain ATCC PRA-98 / G3)</name>
    <dbReference type="NCBI Taxonomy" id="412133"/>
    <lineage>
        <taxon>Eukaryota</taxon>
        <taxon>Metamonada</taxon>
        <taxon>Parabasalia</taxon>
        <taxon>Trichomonadida</taxon>
        <taxon>Trichomonadidae</taxon>
        <taxon>Trichomonas</taxon>
    </lineage>
</organism>
<dbReference type="Proteomes" id="UP000001542">
    <property type="component" value="Unassembled WGS sequence"/>
</dbReference>
<keyword evidence="2" id="KW-1133">Transmembrane helix</keyword>
<dbReference type="RefSeq" id="XP_001305070.1">
    <property type="nucleotide sequence ID" value="XM_001305069.1"/>
</dbReference>
<feature type="coiled-coil region" evidence="1">
    <location>
        <begin position="127"/>
        <end position="217"/>
    </location>
</feature>
<feature type="transmembrane region" description="Helical" evidence="2">
    <location>
        <begin position="500"/>
        <end position="524"/>
    </location>
</feature>
<dbReference type="VEuPathDB" id="TrichDB:TVAGG3_0714990"/>
<keyword evidence="4" id="KW-1185">Reference proteome</keyword>
<feature type="transmembrane region" description="Helical" evidence="2">
    <location>
        <begin position="475"/>
        <end position="493"/>
    </location>
</feature>
<keyword evidence="2" id="KW-0812">Transmembrane</keyword>
<protein>
    <submittedName>
        <fullName evidence="3">Uncharacterized protein</fullName>
    </submittedName>
</protein>
<feature type="transmembrane region" description="Helical" evidence="2">
    <location>
        <begin position="530"/>
        <end position="551"/>
    </location>
</feature>
<feature type="transmembrane region" description="Helical" evidence="2">
    <location>
        <begin position="348"/>
        <end position="368"/>
    </location>
</feature>
<feature type="transmembrane region" description="Helical" evidence="2">
    <location>
        <begin position="439"/>
        <end position="463"/>
    </location>
</feature>